<evidence type="ECO:0000313" key="2">
    <source>
        <dbReference type="EMBL" id="KAF6725034.1"/>
    </source>
</evidence>
<reference evidence="2" key="1">
    <citation type="journal article" name="BMC Genomics">
        <title>Long-read sequencing and de novo genome assembly of marine medaka (Oryzias melastigma).</title>
        <authorList>
            <person name="Liang P."/>
            <person name="Saqib H.S.A."/>
            <person name="Ni X."/>
            <person name="Shen Y."/>
        </authorList>
    </citation>
    <scope>NUCLEOTIDE SEQUENCE</scope>
    <source>
        <strain evidence="2">Bigg-433</strain>
    </source>
</reference>
<evidence type="ECO:0000256" key="1">
    <source>
        <dbReference type="SAM" id="MobiDB-lite"/>
    </source>
</evidence>
<evidence type="ECO:0000313" key="3">
    <source>
        <dbReference type="Proteomes" id="UP000646548"/>
    </source>
</evidence>
<name>A0A834CC51_ORYME</name>
<sequence>MTAKAETNPHPIRAPVDVAAVPFGRACLCAHARGQTELRLFAGRTEAVLPPSPWISDPQTNSVTRGSSSALSRQRTLPETENEVAFKKEECVSGHAASPRRTVLHQSHR</sequence>
<feature type="compositionally biased region" description="Polar residues" evidence="1">
    <location>
        <begin position="57"/>
        <end position="79"/>
    </location>
</feature>
<organism evidence="2 3">
    <name type="scientific">Oryzias melastigma</name>
    <name type="common">Marine medaka</name>
    <dbReference type="NCBI Taxonomy" id="30732"/>
    <lineage>
        <taxon>Eukaryota</taxon>
        <taxon>Metazoa</taxon>
        <taxon>Chordata</taxon>
        <taxon>Craniata</taxon>
        <taxon>Vertebrata</taxon>
        <taxon>Euteleostomi</taxon>
        <taxon>Actinopterygii</taxon>
        <taxon>Neopterygii</taxon>
        <taxon>Teleostei</taxon>
        <taxon>Neoteleostei</taxon>
        <taxon>Acanthomorphata</taxon>
        <taxon>Ovalentaria</taxon>
        <taxon>Atherinomorphae</taxon>
        <taxon>Beloniformes</taxon>
        <taxon>Adrianichthyidae</taxon>
        <taxon>Oryziinae</taxon>
        <taxon>Oryzias</taxon>
    </lineage>
</organism>
<accession>A0A834CC51</accession>
<proteinExistence type="predicted"/>
<comment type="caution">
    <text evidence="2">The sequence shown here is derived from an EMBL/GenBank/DDBJ whole genome shotgun (WGS) entry which is preliminary data.</text>
</comment>
<dbReference type="AlphaFoldDB" id="A0A834CC51"/>
<feature type="non-terminal residue" evidence="2">
    <location>
        <position position="109"/>
    </location>
</feature>
<protein>
    <submittedName>
        <fullName evidence="2">Uncharacterized protein</fullName>
    </submittedName>
</protein>
<feature type="region of interest" description="Disordered" evidence="1">
    <location>
        <begin position="90"/>
        <end position="109"/>
    </location>
</feature>
<dbReference type="EMBL" id="WKFB01000378">
    <property type="protein sequence ID" value="KAF6725034.1"/>
    <property type="molecule type" value="Genomic_DNA"/>
</dbReference>
<dbReference type="Proteomes" id="UP000646548">
    <property type="component" value="Unassembled WGS sequence"/>
</dbReference>
<feature type="region of interest" description="Disordered" evidence="1">
    <location>
        <begin position="52"/>
        <end position="81"/>
    </location>
</feature>
<gene>
    <name evidence="2" type="ORF">FQA47_006128</name>
</gene>